<dbReference type="AlphaFoldDB" id="A0A061F289"/>
<dbReference type="EMBL" id="CM001883">
    <property type="protein sequence ID" value="EOY11033.1"/>
    <property type="molecule type" value="Genomic_DNA"/>
</dbReference>
<protein>
    <submittedName>
        <fullName evidence="1">Cysteine-rich RLK (RECEPTOR-like protein kinase) 8</fullName>
    </submittedName>
</protein>
<reference evidence="1 2" key="1">
    <citation type="journal article" date="2013" name="Genome Biol.">
        <title>The genome sequence of the most widely cultivated cacao type and its use to identify candidate genes regulating pod color.</title>
        <authorList>
            <person name="Motamayor J.C."/>
            <person name="Mockaitis K."/>
            <person name="Schmutz J."/>
            <person name="Haiminen N."/>
            <person name="Iii D.L."/>
            <person name="Cornejo O."/>
            <person name="Findley S.D."/>
            <person name="Zheng P."/>
            <person name="Utro F."/>
            <person name="Royaert S."/>
            <person name="Saski C."/>
            <person name="Jenkins J."/>
            <person name="Podicheti R."/>
            <person name="Zhao M."/>
            <person name="Scheffler B.E."/>
            <person name="Stack J.C."/>
            <person name="Feltus F.A."/>
            <person name="Mustiga G.M."/>
            <person name="Amores F."/>
            <person name="Phillips W."/>
            <person name="Marelli J.P."/>
            <person name="May G.D."/>
            <person name="Shapiro H."/>
            <person name="Ma J."/>
            <person name="Bustamante C.D."/>
            <person name="Schnell R.J."/>
            <person name="Main D."/>
            <person name="Gilbert D."/>
            <person name="Parida L."/>
            <person name="Kuhn D.N."/>
        </authorList>
    </citation>
    <scope>NUCLEOTIDE SEQUENCE [LARGE SCALE GENOMIC DNA]</scope>
    <source>
        <strain evidence="2">cv. Matina 1-6</strain>
    </source>
</reference>
<name>A0A061F289_THECC</name>
<dbReference type="eggNOG" id="KOG0017">
    <property type="taxonomic scope" value="Eukaryota"/>
</dbReference>
<dbReference type="PANTHER" id="PTHR11439">
    <property type="entry name" value="GAG-POL-RELATED RETROTRANSPOSON"/>
    <property type="match status" value="1"/>
</dbReference>
<dbReference type="GO" id="GO:0016301">
    <property type="term" value="F:kinase activity"/>
    <property type="evidence" value="ECO:0007669"/>
    <property type="project" value="UniProtKB-KW"/>
</dbReference>
<keyword evidence="1" id="KW-0418">Kinase</keyword>
<evidence type="ECO:0000313" key="1">
    <source>
        <dbReference type="EMBL" id="EOY11033.1"/>
    </source>
</evidence>
<dbReference type="Gramene" id="EOY11033">
    <property type="protein sequence ID" value="EOY11033"/>
    <property type="gene ID" value="TCM_026307"/>
</dbReference>
<proteinExistence type="predicted"/>
<keyword evidence="2" id="KW-1185">Reference proteome</keyword>
<sequence>MSDEITALLRNGTWELAPPSSSHNVIGCKWVFLIKRNPYHSISRYKARLVTKGFHQRPVLSTKSGLLLTQHKYIRDILECTNVVGAKEFNKLAQFMHSPTKTHWFVAKRILRFLKYTIYHGLFLQHHQQLCVSAFTDADWASNRDDRTSTSTHIVYFGGNAISWCSKKQKSVARSSTKAEHRALASCTAEVLWIQNLLRELHAKCLSSPQIFYDNIGATYLSVDSVFHSRMKHISIDYHIVRDHVARGSFIVSHVSSKNQLVDALTKPLSSIIFRQLRSKIGISNGSTILRGMLENVYQIKSYWQEIRKLWKDQILSQCTLPCQQI</sequence>
<dbReference type="InParanoid" id="A0A061F289"/>
<accession>A0A061F289</accession>
<dbReference type="Proteomes" id="UP000026915">
    <property type="component" value="Chromosome 5"/>
</dbReference>
<dbReference type="CDD" id="cd09272">
    <property type="entry name" value="RNase_HI_RT_Ty1"/>
    <property type="match status" value="1"/>
</dbReference>
<dbReference type="STRING" id="3641.A0A061F289"/>
<dbReference type="OMA" id="IRDILEC"/>
<gene>
    <name evidence="1" type="ORF">TCM_026307</name>
</gene>
<dbReference type="HOGENOM" id="CLU_853689_0_0_1"/>
<dbReference type="PANTHER" id="PTHR11439:SF483">
    <property type="entry name" value="PEPTIDE SYNTHASE GLIP-LIKE, PUTATIVE (AFU_ORTHOLOGUE AFUA_3G12920)-RELATED"/>
    <property type="match status" value="1"/>
</dbReference>
<evidence type="ECO:0000313" key="2">
    <source>
        <dbReference type="Proteomes" id="UP000026915"/>
    </source>
</evidence>
<keyword evidence="1" id="KW-0808">Transferase</keyword>
<organism evidence="1 2">
    <name type="scientific">Theobroma cacao</name>
    <name type="common">Cacao</name>
    <name type="synonym">Cocoa</name>
    <dbReference type="NCBI Taxonomy" id="3641"/>
    <lineage>
        <taxon>Eukaryota</taxon>
        <taxon>Viridiplantae</taxon>
        <taxon>Streptophyta</taxon>
        <taxon>Embryophyta</taxon>
        <taxon>Tracheophyta</taxon>
        <taxon>Spermatophyta</taxon>
        <taxon>Magnoliopsida</taxon>
        <taxon>eudicotyledons</taxon>
        <taxon>Gunneridae</taxon>
        <taxon>Pentapetalae</taxon>
        <taxon>rosids</taxon>
        <taxon>malvids</taxon>
        <taxon>Malvales</taxon>
        <taxon>Malvaceae</taxon>
        <taxon>Byttnerioideae</taxon>
        <taxon>Theobroma</taxon>
    </lineage>
</organism>